<dbReference type="Proteomes" id="UP000243579">
    <property type="component" value="Unassembled WGS sequence"/>
</dbReference>
<protein>
    <recommendedName>
        <fullName evidence="5">EF-hand domain-containing protein</fullName>
    </recommendedName>
</protein>
<dbReference type="EMBL" id="JNBR01000366">
    <property type="protein sequence ID" value="OQR94371.1"/>
    <property type="molecule type" value="Genomic_DNA"/>
</dbReference>
<dbReference type="PANTHER" id="PTHR44324">
    <property type="entry name" value="WD40 REPEAT DOMAIN 95"/>
    <property type="match status" value="1"/>
</dbReference>
<reference evidence="6 7" key="1">
    <citation type="journal article" date="2014" name="Genome Biol. Evol.">
        <title>The secreted proteins of Achlya hypogyna and Thraustotheca clavata identify the ancestral oomycete secretome and reveal gene acquisitions by horizontal gene transfer.</title>
        <authorList>
            <person name="Misner I."/>
            <person name="Blouin N."/>
            <person name="Leonard G."/>
            <person name="Richards T.A."/>
            <person name="Lane C.E."/>
        </authorList>
    </citation>
    <scope>NUCLEOTIDE SEQUENCE [LARGE SCALE GENOMIC DNA]</scope>
    <source>
        <strain evidence="6 7">ATCC 48635</strain>
    </source>
</reference>
<feature type="domain" description="EF-hand" evidence="5">
    <location>
        <begin position="262"/>
        <end position="297"/>
    </location>
</feature>
<dbReference type="InterPro" id="IPR002048">
    <property type="entry name" value="EF_hand_dom"/>
</dbReference>
<dbReference type="InterPro" id="IPR001680">
    <property type="entry name" value="WD40_rpt"/>
</dbReference>
<feature type="repeat" description="WD" evidence="3">
    <location>
        <begin position="463"/>
        <end position="504"/>
    </location>
</feature>
<dbReference type="Gene3D" id="2.130.10.10">
    <property type="entry name" value="YVTN repeat-like/Quinoprotein amine dehydrogenase"/>
    <property type="match status" value="2"/>
</dbReference>
<keyword evidence="1" id="KW-0677">Repeat</keyword>
<dbReference type="GO" id="GO:0005509">
    <property type="term" value="F:calcium ion binding"/>
    <property type="evidence" value="ECO:0007669"/>
    <property type="project" value="InterPro"/>
</dbReference>
<dbReference type="PROSITE" id="PS00018">
    <property type="entry name" value="EF_HAND_1"/>
    <property type="match status" value="1"/>
</dbReference>
<dbReference type="Gene3D" id="1.10.238.10">
    <property type="entry name" value="EF-hand"/>
    <property type="match status" value="1"/>
</dbReference>
<dbReference type="PANTHER" id="PTHR44324:SF4">
    <property type="entry name" value="WD40 REPEAT DOMAIN 95"/>
    <property type="match status" value="1"/>
</dbReference>
<dbReference type="OrthoDB" id="189968at2759"/>
<feature type="compositionally biased region" description="Polar residues" evidence="4">
    <location>
        <begin position="1494"/>
        <end position="1503"/>
    </location>
</feature>
<proteinExistence type="predicted"/>
<dbReference type="InterPro" id="IPR011992">
    <property type="entry name" value="EF-hand-dom_pair"/>
</dbReference>
<dbReference type="SMART" id="SM00054">
    <property type="entry name" value="EFh"/>
    <property type="match status" value="3"/>
</dbReference>
<feature type="region of interest" description="Disordered" evidence="4">
    <location>
        <begin position="1357"/>
        <end position="1376"/>
    </location>
</feature>
<evidence type="ECO:0000313" key="7">
    <source>
        <dbReference type="Proteomes" id="UP000243579"/>
    </source>
</evidence>
<dbReference type="SMART" id="SM00320">
    <property type="entry name" value="WD40"/>
    <property type="match status" value="8"/>
</dbReference>
<evidence type="ECO:0000256" key="2">
    <source>
        <dbReference type="ARBA" id="ARBA00022837"/>
    </source>
</evidence>
<dbReference type="PROSITE" id="PS50294">
    <property type="entry name" value="WD_REPEATS_REGION"/>
    <property type="match status" value="1"/>
</dbReference>
<feature type="region of interest" description="Disordered" evidence="4">
    <location>
        <begin position="1288"/>
        <end position="1307"/>
    </location>
</feature>
<organism evidence="6 7">
    <name type="scientific">Achlya hypogyna</name>
    <name type="common">Oomycete</name>
    <name type="synonym">Protoachlya hypogyna</name>
    <dbReference type="NCBI Taxonomy" id="1202772"/>
    <lineage>
        <taxon>Eukaryota</taxon>
        <taxon>Sar</taxon>
        <taxon>Stramenopiles</taxon>
        <taxon>Oomycota</taxon>
        <taxon>Saprolegniomycetes</taxon>
        <taxon>Saprolegniales</taxon>
        <taxon>Achlyaceae</taxon>
        <taxon>Achlya</taxon>
    </lineage>
</organism>
<evidence type="ECO:0000256" key="1">
    <source>
        <dbReference type="ARBA" id="ARBA00022737"/>
    </source>
</evidence>
<feature type="region of interest" description="Disordered" evidence="4">
    <location>
        <begin position="1491"/>
        <end position="1522"/>
    </location>
</feature>
<gene>
    <name evidence="6" type="ORF">ACHHYP_01467</name>
</gene>
<dbReference type="InterPro" id="IPR018247">
    <property type="entry name" value="EF_Hand_1_Ca_BS"/>
</dbReference>
<dbReference type="Pfam" id="PF00400">
    <property type="entry name" value="WD40"/>
    <property type="match status" value="2"/>
</dbReference>
<keyword evidence="3" id="KW-0853">WD repeat</keyword>
<evidence type="ECO:0000313" key="6">
    <source>
        <dbReference type="EMBL" id="OQR94371.1"/>
    </source>
</evidence>
<dbReference type="SUPFAM" id="SSF47473">
    <property type="entry name" value="EF-hand"/>
    <property type="match status" value="1"/>
</dbReference>
<dbReference type="InterPro" id="IPR015943">
    <property type="entry name" value="WD40/YVTN_repeat-like_dom_sf"/>
</dbReference>
<dbReference type="InterPro" id="IPR011047">
    <property type="entry name" value="Quinoprotein_ADH-like_sf"/>
</dbReference>
<feature type="repeat" description="WD" evidence="3">
    <location>
        <begin position="821"/>
        <end position="854"/>
    </location>
</feature>
<dbReference type="PROSITE" id="PS50222">
    <property type="entry name" value="EF_HAND_2"/>
    <property type="match status" value="3"/>
</dbReference>
<feature type="compositionally biased region" description="Low complexity" evidence="4">
    <location>
        <begin position="1360"/>
        <end position="1376"/>
    </location>
</feature>
<evidence type="ECO:0000259" key="5">
    <source>
        <dbReference type="PROSITE" id="PS50222"/>
    </source>
</evidence>
<feature type="domain" description="EF-hand" evidence="5">
    <location>
        <begin position="1440"/>
        <end position="1475"/>
    </location>
</feature>
<dbReference type="STRING" id="1202772.A0A1V9Z8V0"/>
<comment type="caution">
    <text evidence="6">The sequence shown here is derived from an EMBL/GenBank/DDBJ whole genome shotgun (WGS) entry which is preliminary data.</text>
</comment>
<dbReference type="PROSITE" id="PS50082">
    <property type="entry name" value="WD_REPEATS_2"/>
    <property type="match status" value="2"/>
</dbReference>
<sequence>MRHDDEDEGTDRPKRAITDAFPALHIETRKAQALASADLVSSLIMCLRPDHSKTARSCKPRATKMKMVISLAKVHLGVDVIGLILSHGHDLVFDANRPLDDVGVQVSLFAHASGDAFVDFSASGGGVLCSSFHKRPTTVSQVLVQNAFVVAKLYRDQRHRHNWLFDPILEAVTCPSHCLVGLTRALQLYLLDIIPDIDIPNVTSLKTIQGICSTLTSAEFLALEALFPAKGTGLSKSAFAECLAFGILKSRPELRTEKRTTSLLRLLCEMFDQIDINGDEVVDWDEFTSFCVALGMLSTKQQQLPGDGKASGVEYTYKQLHTPHTPRPFPYHITKMRTFDYVRKVAILEHESPLVAIFDMDGSYLHDITNVMKTSVMKDGLYILDIDHIPARNCYVVSSSDRVVTLWNIVNAVKGQYVQSGRFVHHHMMRTLKWCPGLKLCMASSTKHAVLLNLDSGKIEHRLTGHGDLITDIVEVPDAPLFLTSSYDHKVALWEMDRMRAIFAFKGHTQGVLHVDCIGNVLVSSGFEHHARVWSLATRKQLVMLTGHHHMLLNAKLVRTHPTSLVCVTGDVAGNFKVWDISRCIVDASKDAAVVEHIFNVAIPGCVSPVFHAFAVLPQDHKTRSSIEPCEIWTGTVELIRVVPETVSSLQAPAQHVLYNSLAHTFTADVGGKITVWSGKDGLLIEEPITITNVEVCGLCYDLPRQRKLFISTSDGYLHMFNLITGVPMHKMKVHDGEILTMIYCERTNCLVTNGIDDTLSICADVPGEGRLDPLRTIESVHRATMTACAYSTDHGVIVTGDVKGHIRVHDFQRLSLCFRCEGHSGEITALAFHPLTCVLFAADVTGEIWVWQLMNVLTLSQCIMRLTLPVEVPGTFLTSGDEPRGTPSISALTAVVGPKPGLVAADDAGTLHYWPLPLLRKHAKGIAKLFFEPLPPNMVAYARGGYNPNLRITRMQSVAVSEVSTNHHHHKPVMGRPTTLTVAAAMSWVGHRGKISSVTPLPLPGFVFSADDAGVKLWSFEGECLGSLERKFDDGAVGPSKGSDSTPWKFRLTPTSTALEMSATVQTMTKNVLAQIGALSVAEATPVAESDMPKAHRVSLIDTRHARTQSYRRCSSLTDGARKPRMDSIVENHFDPALHAILQKAIADAAFSRRSLAEGIKRNVFTQEEGFALECLSHDEHARQTYDSIVFPPLLLSKGELRRKLAAEMPAPQLDAAVDELPMLRTCDHFLAEIQTHKEKAHRFAPTVDLEPSTFLQTHLPSSTAAKKPMQWKLDGFVAQLPAVARSPTPKATPYKEAVTPKRRQARQWADPIMDALDARLESSLGPHRTLSMSAIPQAQANISRKLTLCKSLQGTPKATRAASPPPLTRRTTTLLPSRPPVLETIKAGGNPFGPFYSPKEVLEFGDTLLRFDKDLSGDIDIDEWLKIMTAFVAKTKAFDVAMARDLFVAVDDNDDGLISHQELLHIVFMQATKDQLMLMEELIRASQERSLKSASRPSTAVSPDATEFSPGLDDGDRASF</sequence>
<feature type="domain" description="EF-hand" evidence="5">
    <location>
        <begin position="1401"/>
        <end position="1436"/>
    </location>
</feature>
<keyword evidence="7" id="KW-1185">Reference proteome</keyword>
<accession>A0A1V9Z8V0</accession>
<dbReference type="SUPFAM" id="SSF50998">
    <property type="entry name" value="Quinoprotein alcohol dehydrogenase-like"/>
    <property type="match status" value="1"/>
</dbReference>
<evidence type="ECO:0000256" key="4">
    <source>
        <dbReference type="SAM" id="MobiDB-lite"/>
    </source>
</evidence>
<name>A0A1V9Z8V0_ACHHY</name>
<keyword evidence="2" id="KW-0106">Calcium</keyword>
<evidence type="ECO:0000256" key="3">
    <source>
        <dbReference type="PROSITE-ProRule" id="PRU00221"/>
    </source>
</evidence>
<dbReference type="InterPro" id="IPR051242">
    <property type="entry name" value="WD-EF-hand_domain"/>
</dbReference>